<feature type="compositionally biased region" description="Polar residues" evidence="1">
    <location>
        <begin position="81"/>
        <end position="90"/>
    </location>
</feature>
<dbReference type="AlphaFoldDB" id="A0A8T1ZKK6"/>
<protein>
    <submittedName>
        <fullName evidence="2">Uncharacterized protein</fullName>
    </submittedName>
</protein>
<reference evidence="2 3" key="1">
    <citation type="submission" date="2020-12" db="EMBL/GenBank/DDBJ databases">
        <title>Concerted genomic and epigenomic changes stabilize Arabidopsis allopolyploids.</title>
        <authorList>
            <person name="Chen Z."/>
        </authorList>
    </citation>
    <scope>NUCLEOTIDE SEQUENCE [LARGE SCALE GENOMIC DNA]</scope>
    <source>
        <strain evidence="2">Allo738</strain>
        <tissue evidence="2">Leaf</tissue>
    </source>
</reference>
<organism evidence="2 3">
    <name type="scientific">Arabidopsis thaliana x Arabidopsis arenosa</name>
    <dbReference type="NCBI Taxonomy" id="1240361"/>
    <lineage>
        <taxon>Eukaryota</taxon>
        <taxon>Viridiplantae</taxon>
        <taxon>Streptophyta</taxon>
        <taxon>Embryophyta</taxon>
        <taxon>Tracheophyta</taxon>
        <taxon>Spermatophyta</taxon>
        <taxon>Magnoliopsida</taxon>
        <taxon>eudicotyledons</taxon>
        <taxon>Gunneridae</taxon>
        <taxon>Pentapetalae</taxon>
        <taxon>rosids</taxon>
        <taxon>malvids</taxon>
        <taxon>Brassicales</taxon>
        <taxon>Brassicaceae</taxon>
        <taxon>Camelineae</taxon>
        <taxon>Arabidopsis</taxon>
    </lineage>
</organism>
<feature type="region of interest" description="Disordered" evidence="1">
    <location>
        <begin position="81"/>
        <end position="117"/>
    </location>
</feature>
<proteinExistence type="predicted"/>
<evidence type="ECO:0000256" key="1">
    <source>
        <dbReference type="SAM" id="MobiDB-lite"/>
    </source>
</evidence>
<evidence type="ECO:0000313" key="3">
    <source>
        <dbReference type="Proteomes" id="UP000694240"/>
    </source>
</evidence>
<dbReference type="EMBL" id="JAEFBK010000010">
    <property type="protein sequence ID" value="KAG7559922.1"/>
    <property type="molecule type" value="Genomic_DNA"/>
</dbReference>
<name>A0A8T1ZKK6_9BRAS</name>
<evidence type="ECO:0000313" key="2">
    <source>
        <dbReference type="EMBL" id="KAG7559922.1"/>
    </source>
</evidence>
<gene>
    <name evidence="2" type="ORF">ISN45_Aa05g014900</name>
</gene>
<feature type="region of interest" description="Disordered" evidence="1">
    <location>
        <begin position="1"/>
        <end position="46"/>
    </location>
</feature>
<accession>A0A8T1ZKK6</accession>
<dbReference type="PANTHER" id="PTHR33738:SF8">
    <property type="entry name" value="OS05G0454500 PROTEIN"/>
    <property type="match status" value="1"/>
</dbReference>
<sequence>MDGKGRVGSSSSSSFTAQLFGPKEPSSPANFNSIFPPPSKGTSRNILSSKHGFLEQRKDSATCNLSSSLYYGGQDVYSQSTHNNTYTTINKDQDRDNNDANSSDASRGNWWQGSLYY</sequence>
<keyword evidence="3" id="KW-1185">Reference proteome</keyword>
<dbReference type="PANTHER" id="PTHR33738">
    <property type="entry name" value="EMB|CAB82975.1"/>
    <property type="match status" value="1"/>
</dbReference>
<comment type="caution">
    <text evidence="2">The sequence shown here is derived from an EMBL/GenBank/DDBJ whole genome shotgun (WGS) entry which is preliminary data.</text>
</comment>
<dbReference type="Proteomes" id="UP000694240">
    <property type="component" value="Chromosome 10"/>
</dbReference>